<feature type="transmembrane region" description="Helical" evidence="9">
    <location>
        <begin position="55"/>
        <end position="71"/>
    </location>
</feature>
<dbReference type="InterPro" id="IPR055348">
    <property type="entry name" value="DctQ"/>
</dbReference>
<keyword evidence="5 9" id="KW-0812">Transmembrane</keyword>
<evidence type="ECO:0000256" key="1">
    <source>
        <dbReference type="ARBA" id="ARBA00004429"/>
    </source>
</evidence>
<comment type="similarity">
    <text evidence="8 9">Belongs to the TRAP transporter small permease family.</text>
</comment>
<evidence type="ECO:0000256" key="3">
    <source>
        <dbReference type="ARBA" id="ARBA00022475"/>
    </source>
</evidence>
<dbReference type="PANTHER" id="PTHR35011:SF10">
    <property type="entry name" value="TRAP TRANSPORTER SMALL PERMEASE PROTEIN"/>
    <property type="match status" value="1"/>
</dbReference>
<dbReference type="Proteomes" id="UP001430804">
    <property type="component" value="Unassembled WGS sequence"/>
</dbReference>
<gene>
    <name evidence="11" type="ORF">KY465_08180</name>
</gene>
<dbReference type="EMBL" id="JAHWQX010000002">
    <property type="protein sequence ID" value="MBW3097255.1"/>
    <property type="molecule type" value="Genomic_DNA"/>
</dbReference>
<evidence type="ECO:0000256" key="7">
    <source>
        <dbReference type="ARBA" id="ARBA00023136"/>
    </source>
</evidence>
<dbReference type="InterPro" id="IPR007387">
    <property type="entry name" value="TRAP_DctQ"/>
</dbReference>
<organism evidence="11 12">
    <name type="scientific">Pseudohoeflea coraliihabitans</name>
    <dbReference type="NCBI Taxonomy" id="2860393"/>
    <lineage>
        <taxon>Bacteria</taxon>
        <taxon>Pseudomonadati</taxon>
        <taxon>Pseudomonadota</taxon>
        <taxon>Alphaproteobacteria</taxon>
        <taxon>Hyphomicrobiales</taxon>
        <taxon>Rhizobiaceae</taxon>
        <taxon>Pseudohoeflea</taxon>
    </lineage>
</organism>
<evidence type="ECO:0000256" key="6">
    <source>
        <dbReference type="ARBA" id="ARBA00022989"/>
    </source>
</evidence>
<dbReference type="PANTHER" id="PTHR35011">
    <property type="entry name" value="2,3-DIKETO-L-GULONATE TRAP TRANSPORTER SMALL PERMEASE PROTEIN YIAM"/>
    <property type="match status" value="1"/>
</dbReference>
<feature type="transmembrane region" description="Helical" evidence="9">
    <location>
        <begin position="12"/>
        <end position="35"/>
    </location>
</feature>
<keyword evidence="12" id="KW-1185">Reference proteome</keyword>
<keyword evidence="2 9" id="KW-0813">Transport</keyword>
<sequence length="170" mass="18518">MNATKRNGVERVVFGIAFLGAGAGGLCVVAILACYSIEVFMRYVLNAPTSWASDYVTYFLCASVFLTMPQLTREGSHVAVTVLQSSLPAVILRLAIPIGLSISAFICFFVGWLALKQTHYNFVRGIDTMSLAAVPKWTVAAPIAYGFLLSGIVLLLKLRAQWHARHEVAH</sequence>
<reference evidence="11" key="1">
    <citation type="submission" date="2021-07" db="EMBL/GenBank/DDBJ databases">
        <title>Pseudohoeflea marina sp. nov. a polyhydroxyalcanoate-producing bacterium.</title>
        <authorList>
            <person name="Zheng W."/>
            <person name="Yu S."/>
            <person name="Huang Y."/>
        </authorList>
    </citation>
    <scope>NUCLEOTIDE SEQUENCE</scope>
    <source>
        <strain evidence="11">DP4N28-3</strain>
    </source>
</reference>
<proteinExistence type="inferred from homology"/>
<dbReference type="Pfam" id="PF04290">
    <property type="entry name" value="DctQ"/>
    <property type="match status" value="1"/>
</dbReference>
<comment type="subunit">
    <text evidence="9">The complex comprises the extracytoplasmic solute receptor protein and the two transmembrane proteins.</text>
</comment>
<dbReference type="PROSITE" id="PS51257">
    <property type="entry name" value="PROKAR_LIPOPROTEIN"/>
    <property type="match status" value="1"/>
</dbReference>
<evidence type="ECO:0000256" key="5">
    <source>
        <dbReference type="ARBA" id="ARBA00022692"/>
    </source>
</evidence>
<evidence type="ECO:0000256" key="2">
    <source>
        <dbReference type="ARBA" id="ARBA00022448"/>
    </source>
</evidence>
<evidence type="ECO:0000313" key="12">
    <source>
        <dbReference type="Proteomes" id="UP001430804"/>
    </source>
</evidence>
<comment type="subcellular location">
    <subcellularLocation>
        <location evidence="1 9">Cell inner membrane</location>
        <topology evidence="1 9">Multi-pass membrane protein</topology>
    </subcellularLocation>
</comment>
<comment type="caution">
    <text evidence="11">The sequence shown here is derived from an EMBL/GenBank/DDBJ whole genome shotgun (WGS) entry which is preliminary data.</text>
</comment>
<keyword evidence="4 9" id="KW-0997">Cell inner membrane</keyword>
<feature type="transmembrane region" description="Helical" evidence="9">
    <location>
        <begin position="134"/>
        <end position="156"/>
    </location>
</feature>
<accession>A0ABS6WMY2</accession>
<dbReference type="RefSeq" id="WP_219201183.1">
    <property type="nucleotide sequence ID" value="NZ_JAHWQX010000002.1"/>
</dbReference>
<feature type="transmembrane region" description="Helical" evidence="9">
    <location>
        <begin position="91"/>
        <end position="114"/>
    </location>
</feature>
<name>A0ABS6WMY2_9HYPH</name>
<evidence type="ECO:0000256" key="4">
    <source>
        <dbReference type="ARBA" id="ARBA00022519"/>
    </source>
</evidence>
<keyword evidence="3" id="KW-1003">Cell membrane</keyword>
<evidence type="ECO:0000259" key="10">
    <source>
        <dbReference type="Pfam" id="PF04290"/>
    </source>
</evidence>
<feature type="domain" description="Tripartite ATP-independent periplasmic transporters DctQ component" evidence="10">
    <location>
        <begin position="33"/>
        <end position="162"/>
    </location>
</feature>
<protein>
    <recommendedName>
        <fullName evidence="9">TRAP transporter small permease protein</fullName>
    </recommendedName>
</protein>
<evidence type="ECO:0000256" key="8">
    <source>
        <dbReference type="ARBA" id="ARBA00038436"/>
    </source>
</evidence>
<evidence type="ECO:0000313" key="11">
    <source>
        <dbReference type="EMBL" id="MBW3097255.1"/>
    </source>
</evidence>
<keyword evidence="6 9" id="KW-1133">Transmembrane helix</keyword>
<keyword evidence="7 9" id="KW-0472">Membrane</keyword>
<comment type="function">
    <text evidence="9">Part of the tripartite ATP-independent periplasmic (TRAP) transport system.</text>
</comment>
<evidence type="ECO:0000256" key="9">
    <source>
        <dbReference type="RuleBase" id="RU369079"/>
    </source>
</evidence>